<dbReference type="Proteomes" id="UP000515561">
    <property type="component" value="Chromosome"/>
</dbReference>
<feature type="transmembrane region" description="Helical" evidence="6">
    <location>
        <begin position="286"/>
        <end position="311"/>
    </location>
</feature>
<keyword evidence="5 6" id="KW-0472">Membrane</keyword>
<evidence type="ECO:0000256" key="2">
    <source>
        <dbReference type="ARBA" id="ARBA00022475"/>
    </source>
</evidence>
<dbReference type="KEGG" id="acel:acsn021_28760"/>
<dbReference type="PIRSF" id="PIRSF018968">
    <property type="entry name" value="ABC_permease_BceB"/>
    <property type="match status" value="1"/>
</dbReference>
<feature type="domain" description="ABC3 transporter permease C-terminal" evidence="7">
    <location>
        <begin position="549"/>
        <end position="658"/>
    </location>
</feature>
<keyword evidence="3 6" id="KW-0812">Transmembrane</keyword>
<evidence type="ECO:0000256" key="1">
    <source>
        <dbReference type="ARBA" id="ARBA00004651"/>
    </source>
</evidence>
<feature type="transmembrane region" description="Helical" evidence="6">
    <location>
        <begin position="633"/>
        <end position="654"/>
    </location>
</feature>
<feature type="transmembrane region" description="Helical" evidence="6">
    <location>
        <begin position="21"/>
        <end position="47"/>
    </location>
</feature>
<dbReference type="Pfam" id="PF02687">
    <property type="entry name" value="FtsX"/>
    <property type="match status" value="2"/>
</dbReference>
<dbReference type="InterPro" id="IPR052536">
    <property type="entry name" value="ABC-4_Integral_Memb_Prot"/>
</dbReference>
<feature type="transmembrane region" description="Helical" evidence="6">
    <location>
        <begin position="538"/>
        <end position="565"/>
    </location>
</feature>
<comment type="similarity">
    <text evidence="6">Belongs to the ABC-4 integral membrane protein family.</text>
</comment>
<keyword evidence="6" id="KW-0813">Transport</keyword>
<dbReference type="InterPro" id="IPR003838">
    <property type="entry name" value="ABC3_permease_C"/>
</dbReference>
<keyword evidence="9" id="KW-1185">Reference proteome</keyword>
<evidence type="ECO:0000256" key="5">
    <source>
        <dbReference type="ARBA" id="ARBA00023136"/>
    </source>
</evidence>
<dbReference type="PANTHER" id="PTHR46795:SF3">
    <property type="entry name" value="ABC TRANSPORTER PERMEASE"/>
    <property type="match status" value="1"/>
</dbReference>
<feature type="transmembrane region" description="Helical" evidence="6">
    <location>
        <begin position="112"/>
        <end position="139"/>
    </location>
</feature>
<dbReference type="GO" id="GO:0005886">
    <property type="term" value="C:plasma membrane"/>
    <property type="evidence" value="ECO:0007669"/>
    <property type="project" value="UniProtKB-SubCell"/>
</dbReference>
<evidence type="ECO:0000256" key="3">
    <source>
        <dbReference type="ARBA" id="ARBA00022692"/>
    </source>
</evidence>
<dbReference type="AlphaFoldDB" id="A0A6S6R5D7"/>
<sequence length="668" mass="76370">MGKNLYFKLAATNLKRDKKMYVPFTIAYITMVSIYFMVVTIMFSRGIADVPSADTLKSMFGLGMVVMTILMVTFMLYINSFLVKRRKKEFGLYGILGLEKRHVGRVIIWENLMLSAGAILLGIISGCVFGKLIFMLLYYSLHVSPKSKFDLPPEAFVITILLFAVIFILTSLFNLLQVSLANPIDLLKGGNIGEKKVRFVFIKTLLGLSFLGWAYYTASTVDHAIKALTQFFIAVMAVIIATNLLFEAGSLFFLTVLKKKKSFYYKANNFISISGMFHRMKQNASGLAAICILSTMVLVTVSTTTALYLGMDSIIKSMNRDDISITVQEEYSDKKYQEIIKKIETTADEYNVELEDILYYKYSDAFASLLDGEISRTREVPSNFDYDSIDYLTKYLIDVNFISLKDYNRMNNTEEVLEEQQVILLPGNSLDVTSKPKMPGTYEVKYVQKESKFTVRKNSSMEDKLFIVTADEKAEKELLQILKRGADEETERQSFIGINLRNPQTADEDFNRAIRDIFSESPKGFSSKSIIDDINEGYGVYGGLLFLGIFFAIEFLTATILIIYFKQVSEGYEDKERFVILQKVGMDDVEVKRTINKQILLVFFLPLVSALLHVAFARHMIIKLMELFYLYDTALTTWCMVVTCIVFMLAYILVYRLTAKVYYRLVRW</sequence>
<feature type="transmembrane region" description="Helical" evidence="6">
    <location>
        <begin position="155"/>
        <end position="176"/>
    </location>
</feature>
<feature type="transmembrane region" description="Helical" evidence="6">
    <location>
        <begin position="197"/>
        <end position="216"/>
    </location>
</feature>
<protein>
    <submittedName>
        <fullName evidence="8">ABC transporter permease</fullName>
    </submittedName>
</protein>
<name>A0A6S6R5D7_9FIRM</name>
<feature type="transmembrane region" description="Helical" evidence="6">
    <location>
        <begin position="59"/>
        <end position="78"/>
    </location>
</feature>
<feature type="transmembrane region" description="Helical" evidence="6">
    <location>
        <begin position="228"/>
        <end position="257"/>
    </location>
</feature>
<reference evidence="8 9" key="1">
    <citation type="journal article" date="2016" name="Int. J. Syst. Evol. Microbiol.">
        <title>Descriptions of Anaerotaenia torta gen. nov., sp. nov. and Anaerocolumna cellulosilytica gen. nov., sp. nov. isolated from a methanogenic reactor of cattle waste.</title>
        <authorList>
            <person name="Uek A."/>
            <person name="Ohtaki Y."/>
            <person name="Kaku N."/>
            <person name="Ueki K."/>
        </authorList>
    </citation>
    <scope>NUCLEOTIDE SEQUENCE [LARGE SCALE GENOMIC DNA]</scope>
    <source>
        <strain evidence="8 9">SN021</strain>
    </source>
</reference>
<gene>
    <name evidence="8" type="ORF">acsn021_28760</name>
</gene>
<organism evidence="8 9">
    <name type="scientific">Anaerocolumna cellulosilytica</name>
    <dbReference type="NCBI Taxonomy" id="433286"/>
    <lineage>
        <taxon>Bacteria</taxon>
        <taxon>Bacillati</taxon>
        <taxon>Bacillota</taxon>
        <taxon>Clostridia</taxon>
        <taxon>Lachnospirales</taxon>
        <taxon>Lachnospiraceae</taxon>
        <taxon>Anaerocolumna</taxon>
    </lineage>
</organism>
<dbReference type="EMBL" id="AP023367">
    <property type="protein sequence ID" value="BCJ95307.1"/>
    <property type="molecule type" value="Genomic_DNA"/>
</dbReference>
<feature type="transmembrane region" description="Helical" evidence="6">
    <location>
        <begin position="599"/>
        <end position="621"/>
    </location>
</feature>
<evidence type="ECO:0000313" key="9">
    <source>
        <dbReference type="Proteomes" id="UP000515561"/>
    </source>
</evidence>
<keyword evidence="2 6" id="KW-1003">Cell membrane</keyword>
<feature type="domain" description="ABC3 transporter permease C-terminal" evidence="7">
    <location>
        <begin position="64"/>
        <end position="179"/>
    </location>
</feature>
<dbReference type="PANTHER" id="PTHR46795">
    <property type="entry name" value="ABC TRANSPORTER PERMEASE-RELATED-RELATED"/>
    <property type="match status" value="1"/>
</dbReference>
<evidence type="ECO:0000259" key="7">
    <source>
        <dbReference type="Pfam" id="PF02687"/>
    </source>
</evidence>
<dbReference type="InterPro" id="IPR027022">
    <property type="entry name" value="ABC_permease_BceB-typ"/>
</dbReference>
<keyword evidence="4 6" id="KW-1133">Transmembrane helix</keyword>
<dbReference type="RefSeq" id="WP_184094053.1">
    <property type="nucleotide sequence ID" value="NZ_AP023367.1"/>
</dbReference>
<evidence type="ECO:0000313" key="8">
    <source>
        <dbReference type="EMBL" id="BCJ95307.1"/>
    </source>
</evidence>
<dbReference type="GO" id="GO:0055085">
    <property type="term" value="P:transmembrane transport"/>
    <property type="evidence" value="ECO:0007669"/>
    <property type="project" value="UniProtKB-UniRule"/>
</dbReference>
<proteinExistence type="inferred from homology"/>
<comment type="subcellular location">
    <subcellularLocation>
        <location evidence="1 6">Cell membrane</location>
        <topology evidence="1 6">Multi-pass membrane protein</topology>
    </subcellularLocation>
</comment>
<evidence type="ECO:0000256" key="6">
    <source>
        <dbReference type="PIRNR" id="PIRNR018968"/>
    </source>
</evidence>
<accession>A0A6S6R5D7</accession>
<evidence type="ECO:0000256" key="4">
    <source>
        <dbReference type="ARBA" id="ARBA00022989"/>
    </source>
</evidence>